<keyword evidence="4" id="KW-0597">Phosphoprotein</keyword>
<dbReference type="STRING" id="1903952.BIT28_19920"/>
<dbReference type="InterPro" id="IPR009081">
    <property type="entry name" value="PP-bd_ACP"/>
</dbReference>
<dbReference type="EMBL" id="MJIL01000085">
    <property type="protein sequence ID" value="OLQ74145.1"/>
    <property type="molecule type" value="Genomic_DNA"/>
</dbReference>
<feature type="domain" description="Carrier" evidence="5">
    <location>
        <begin position="1007"/>
        <end position="1081"/>
    </location>
</feature>
<dbReference type="GO" id="GO:0043041">
    <property type="term" value="P:amino acid activation for nonribosomal peptide biosynthetic process"/>
    <property type="evidence" value="ECO:0007669"/>
    <property type="project" value="TreeGrafter"/>
</dbReference>
<dbReference type="FunFam" id="3.40.50.12780:FF:000012">
    <property type="entry name" value="Non-ribosomal peptide synthetase"/>
    <property type="match status" value="1"/>
</dbReference>
<dbReference type="GO" id="GO:0044550">
    <property type="term" value="P:secondary metabolite biosynthetic process"/>
    <property type="evidence" value="ECO:0007669"/>
    <property type="project" value="UniProtKB-ARBA"/>
</dbReference>
<evidence type="ECO:0000256" key="2">
    <source>
        <dbReference type="ARBA" id="ARBA00006432"/>
    </source>
</evidence>
<organism evidence="6 7">
    <name type="scientific">Photobacterium proteolyticum</name>
    <dbReference type="NCBI Taxonomy" id="1903952"/>
    <lineage>
        <taxon>Bacteria</taxon>
        <taxon>Pseudomonadati</taxon>
        <taxon>Pseudomonadota</taxon>
        <taxon>Gammaproteobacteria</taxon>
        <taxon>Vibrionales</taxon>
        <taxon>Vibrionaceae</taxon>
        <taxon>Photobacterium</taxon>
    </lineage>
</organism>
<proteinExistence type="inferred from homology"/>
<comment type="cofactor">
    <cofactor evidence="1">
        <name>pantetheine 4'-phosphate</name>
        <dbReference type="ChEBI" id="CHEBI:47942"/>
    </cofactor>
</comment>
<dbReference type="SUPFAM" id="SSF52777">
    <property type="entry name" value="CoA-dependent acyltransferases"/>
    <property type="match status" value="6"/>
</dbReference>
<name>A0A1Q9GIA5_9GAMM</name>
<dbReference type="InterPro" id="IPR020845">
    <property type="entry name" value="AMP-binding_CS"/>
</dbReference>
<sequence length="1956" mass="221143">MSKSELSNINEYHLDGDVFLLHPAQETVYFDQQLHPDNPMYNIGGYQVIENAYDLKTMRQAWQYLYEKVDALRYSLTSGDDHLPRQYILDPSSDRVAVEYYDFSGSSSPHDCAVHWVREQFDTPMDVIHGERHQVALLKVEEKRYYLVLRFHHLFIDGLGVYRLFEWFHQVYDCLRHDKSLLWLDYLPQYREQVISMREFLGSSRYQRSKEYWQRLLDSNEVTRLPRYYQEAGSGESRCELAACLSRQLEHYCDDQGISLLALLTGVVSIYFGRTLGKEDVVLGTAVHGRTNKKSQQVIGMFSNIIPMVCNILPGERFNDYARQVAGQLTRSFRHSRFPASHIARLSDNEGGHLSDIHVLYEKFENSPQGSNAPHGAVPIPDTDHEMDIISISSRYDIQPLQIRLIDFQSNQKLALRINYLNQCFDHQEIAQFISRVINMLKVVVADENVRVDDIPLLLNSDTEFELNKQPLVTGALHQYYCLHQLVECHAKATPTNTALIVEGERLSYDELNKKANHLARRIRDTYQAAGEPLSPDTLIGLCIERSIDMVVSMLAVLKAGGAYLPIDPKAPVERTQFMLEDARTALVLTQRSQFGRLDGIISSLNHPPLLIAVDDGTGCEFSDDNLSSKVNSSHLAYVIYTSGTTGQPKGVLQTHQNVLRLFEATRNDYQFNADDVWVLYHAYTFDFSVWELWGALLNGGALFIPTADTVRDLPAFIEACAQYRVSVLNQTPAAFYSFAGQVTRSSLLWPQLRYVIFGGDKLNLAQLVPWWRQYGDKHPQLVNMYGITETTVHVTYKPLRLSDVHGVSHIGRPLLDMRCYVLDENLQPVPPGTPGELYVGGAGLARGYLNRPTLTAERFVDNPYATEYDRRLGYDRLYKSGDLVRRLSDGNLAYLGRNDFQVKIRGYRIELGEVEAALVALPEISQAVVIDRERDGHKYLAAYLVSEPSCLLNAVELQDTLATVLPDYMIPATFSVIDDIPLTQNGKLDRQRLPEPEFIDKDSYLAPRSMLEDQLCRIFQQVLGMERIGIRDNFFHIGGDSIIAIELVSVIRREGLRVTTKDIFDAPTIAQLAVRICRSDIESDVLTEQGELVGEFGLLPIQQQFFDKSLASPHHWNQAFIVDIPTAIEDTVLAQVIDRLIAQHDVLRCRFNPGIDGTYRQAFLPVSEVVVTAFKIDTSSLSDDDLDDKLTGIQSKLNYSTGPLWQVAHITGCSDGVNRLWFAFHHLIIDAVSWRILVDDIRYLLSGGLLGDKTSSYRQWVAAIGDYANHHQGELPYWQSVLDDQVLRAVSDKSCQYRLFLSKDITGALLREANSGYKTEINDLLLSALAIALNHVFKTPVSHIVLEAHGREGIDTSLDVSRTLGWFTTLYPVRLKDEGDIGATITGIKQMLRAIPNKGVGYGALWQSGKDLGGPLPDISFNYFGQFNNRQSDTGNAGWTIRSEGCGQTIAKVNRKPALLDINCVISDGVLEFRIASGLADGQGECFVQALEKALVDVIEHAKSVDSPLSADDEADTWLSEGYKLPGNRQWYFLRTKELECWGPCALFEFSGNENYSQQMQQAVEAVVNHHQGLRINIIDDGDNRLERVRPSARFECFDYLDCAAMSEDEFENVLAQCRHSLDFSQSLLRFLYCDRGADRQDQLYVVIHHLTMDRYSLGIFFRDLITTLERITQGQAPALSRAGSSFGDWVEESSRWLSSNEASDSLQFWQAKLEQHVVPLPTDYPFSHQANNIGTRRELEFMLPREASRRLKKRAASYGLNEYFFAITAIIKGLSEWCSAGQVCFEEVLVGREHFDNLDLSDTVGWLNDYLPIFVTPDPAKTGVELVQSVREQVMACKQFGKGFSEIKYNRDTQSEGGIAGLIHPEIDINVIPETLSIDQSVLEHPFIKLVRYDEMVGKEREAMHKLSCTVSFVDGKLVFTWEYGELIYNSATVEKLAASCAEHLLALVDSSCT</sequence>
<dbReference type="Pfam" id="PF00501">
    <property type="entry name" value="AMP-binding"/>
    <property type="match status" value="1"/>
</dbReference>
<dbReference type="RefSeq" id="WP_075766142.1">
    <property type="nucleotide sequence ID" value="NZ_MJIL01000085.1"/>
</dbReference>
<dbReference type="FunFam" id="3.30.300.30:FF:000010">
    <property type="entry name" value="Enterobactin synthetase component F"/>
    <property type="match status" value="1"/>
</dbReference>
<dbReference type="InterPro" id="IPR023213">
    <property type="entry name" value="CAT-like_dom_sf"/>
</dbReference>
<protein>
    <recommendedName>
        <fullName evidence="5">Carrier domain-containing protein</fullName>
    </recommendedName>
</protein>
<evidence type="ECO:0000259" key="5">
    <source>
        <dbReference type="PROSITE" id="PS50075"/>
    </source>
</evidence>
<dbReference type="InterPro" id="IPR020806">
    <property type="entry name" value="PKS_PP-bd"/>
</dbReference>
<dbReference type="Gene3D" id="3.30.559.10">
    <property type="entry name" value="Chloramphenicol acetyltransferase-like domain"/>
    <property type="match status" value="3"/>
</dbReference>
<evidence type="ECO:0000313" key="7">
    <source>
        <dbReference type="Proteomes" id="UP000186905"/>
    </source>
</evidence>
<dbReference type="CDD" id="cd17643">
    <property type="entry name" value="A_NRPS_Cytc1-like"/>
    <property type="match status" value="1"/>
</dbReference>
<dbReference type="Gene3D" id="2.30.38.10">
    <property type="entry name" value="Luciferase, Domain 3"/>
    <property type="match status" value="1"/>
</dbReference>
<keyword evidence="7" id="KW-1185">Reference proteome</keyword>
<dbReference type="Proteomes" id="UP000186905">
    <property type="component" value="Unassembled WGS sequence"/>
</dbReference>
<dbReference type="PROSITE" id="PS00455">
    <property type="entry name" value="AMP_BINDING"/>
    <property type="match status" value="1"/>
</dbReference>
<dbReference type="Gene3D" id="3.40.50.980">
    <property type="match status" value="2"/>
</dbReference>
<dbReference type="Pfam" id="PF00668">
    <property type="entry name" value="Condensation"/>
    <property type="match status" value="3"/>
</dbReference>
<dbReference type="PANTHER" id="PTHR45527">
    <property type="entry name" value="NONRIBOSOMAL PEPTIDE SYNTHETASE"/>
    <property type="match status" value="1"/>
</dbReference>
<comment type="caution">
    <text evidence="6">The sequence shown here is derived from an EMBL/GenBank/DDBJ whole genome shotgun (WGS) entry which is preliminary data.</text>
</comment>
<dbReference type="OrthoDB" id="9757559at2"/>
<dbReference type="GO" id="GO:0003824">
    <property type="term" value="F:catalytic activity"/>
    <property type="evidence" value="ECO:0007669"/>
    <property type="project" value="InterPro"/>
</dbReference>
<dbReference type="Gene3D" id="3.30.300.30">
    <property type="match status" value="1"/>
</dbReference>
<evidence type="ECO:0000256" key="1">
    <source>
        <dbReference type="ARBA" id="ARBA00001957"/>
    </source>
</evidence>
<reference evidence="6 7" key="1">
    <citation type="submission" date="2016-09" db="EMBL/GenBank/DDBJ databases">
        <title>Photobacterium proteolyticum sp. nov. a protease producing bacterium isolated from ocean sediments of Laizhou Bay.</title>
        <authorList>
            <person name="Li Y."/>
        </authorList>
    </citation>
    <scope>NUCLEOTIDE SEQUENCE [LARGE SCALE GENOMIC DNA]</scope>
    <source>
        <strain evidence="6 7">13-12</strain>
    </source>
</reference>
<evidence type="ECO:0000256" key="3">
    <source>
        <dbReference type="ARBA" id="ARBA00022450"/>
    </source>
</evidence>
<gene>
    <name evidence="6" type="ORF">BIT28_19920</name>
</gene>
<dbReference type="Gene3D" id="3.30.559.30">
    <property type="entry name" value="Nonribosomal peptide synthetase, condensation domain"/>
    <property type="match status" value="3"/>
</dbReference>
<dbReference type="InterPro" id="IPR001242">
    <property type="entry name" value="Condensation_dom"/>
</dbReference>
<dbReference type="Gene3D" id="1.10.1200.10">
    <property type="entry name" value="ACP-like"/>
    <property type="match status" value="1"/>
</dbReference>
<evidence type="ECO:0000313" key="6">
    <source>
        <dbReference type="EMBL" id="OLQ74145.1"/>
    </source>
</evidence>
<dbReference type="FunFam" id="3.40.50.980:FF:000001">
    <property type="entry name" value="Non-ribosomal peptide synthetase"/>
    <property type="match status" value="1"/>
</dbReference>
<dbReference type="InterPro" id="IPR025110">
    <property type="entry name" value="AMP-bd_C"/>
</dbReference>
<dbReference type="NCBIfam" id="TIGR01733">
    <property type="entry name" value="AA-adenyl-dom"/>
    <property type="match status" value="1"/>
</dbReference>
<comment type="similarity">
    <text evidence="2">Belongs to the ATP-dependent AMP-binding enzyme family.</text>
</comment>
<evidence type="ECO:0000256" key="4">
    <source>
        <dbReference type="ARBA" id="ARBA00022553"/>
    </source>
</evidence>
<dbReference type="FunFam" id="1.10.1200.10:FF:000005">
    <property type="entry name" value="Nonribosomal peptide synthetase 1"/>
    <property type="match status" value="1"/>
</dbReference>
<keyword evidence="3" id="KW-0596">Phosphopantetheine</keyword>
<dbReference type="InterPro" id="IPR045851">
    <property type="entry name" value="AMP-bd_C_sf"/>
</dbReference>
<dbReference type="GO" id="GO:0005829">
    <property type="term" value="C:cytosol"/>
    <property type="evidence" value="ECO:0007669"/>
    <property type="project" value="TreeGrafter"/>
</dbReference>
<dbReference type="SUPFAM" id="SSF56801">
    <property type="entry name" value="Acetyl-CoA synthetase-like"/>
    <property type="match status" value="1"/>
</dbReference>
<dbReference type="GO" id="GO:0031177">
    <property type="term" value="F:phosphopantetheine binding"/>
    <property type="evidence" value="ECO:0007669"/>
    <property type="project" value="InterPro"/>
</dbReference>
<dbReference type="FunFam" id="2.30.38.10:FF:000001">
    <property type="entry name" value="Non-ribosomal peptide synthetase PvdI"/>
    <property type="match status" value="1"/>
</dbReference>
<dbReference type="Pfam" id="PF00550">
    <property type="entry name" value="PP-binding"/>
    <property type="match status" value="1"/>
</dbReference>
<dbReference type="InterPro" id="IPR000873">
    <property type="entry name" value="AMP-dep_synth/lig_dom"/>
</dbReference>
<dbReference type="Pfam" id="PF13193">
    <property type="entry name" value="AMP-binding_C"/>
    <property type="match status" value="1"/>
</dbReference>
<dbReference type="SUPFAM" id="SSF47336">
    <property type="entry name" value="ACP-like"/>
    <property type="match status" value="1"/>
</dbReference>
<dbReference type="InterPro" id="IPR010071">
    <property type="entry name" value="AA_adenyl_dom"/>
</dbReference>
<dbReference type="PROSITE" id="PS50075">
    <property type="entry name" value="CARRIER"/>
    <property type="match status" value="1"/>
</dbReference>
<accession>A0A1Q9GIA5</accession>
<dbReference type="SMART" id="SM00823">
    <property type="entry name" value="PKS_PP"/>
    <property type="match status" value="1"/>
</dbReference>
<dbReference type="PANTHER" id="PTHR45527:SF14">
    <property type="entry name" value="PLIPASTATIN SYNTHASE SUBUNIT B"/>
    <property type="match status" value="1"/>
</dbReference>
<dbReference type="InterPro" id="IPR036736">
    <property type="entry name" value="ACP-like_sf"/>
</dbReference>